<accession>A0ABN0R2H6</accession>
<dbReference type="Gene3D" id="3.20.20.140">
    <property type="entry name" value="Metal-dependent hydrolases"/>
    <property type="match status" value="2"/>
</dbReference>
<dbReference type="PANTHER" id="PTHR11647">
    <property type="entry name" value="HYDRANTOINASE/DIHYDROPYRIMIDINASE FAMILY MEMBER"/>
    <property type="match status" value="1"/>
</dbReference>
<dbReference type="PANTHER" id="PTHR11647:SF1">
    <property type="entry name" value="COLLAPSIN RESPONSE MEDIATOR PROTEIN"/>
    <property type="match status" value="1"/>
</dbReference>
<gene>
    <name evidence="3" type="ORF">I551_2259</name>
</gene>
<dbReference type="Pfam" id="PF07969">
    <property type="entry name" value="Amidohydro_3"/>
    <property type="match status" value="1"/>
</dbReference>
<evidence type="ECO:0000313" key="4">
    <source>
        <dbReference type="Proteomes" id="UP000020681"/>
    </source>
</evidence>
<reference evidence="3 4" key="1">
    <citation type="submission" date="2014-01" db="EMBL/GenBank/DDBJ databases">
        <authorList>
            <person name="Dobos K."/>
            <person name="Lenaerts A."/>
            <person name="Ordway D."/>
            <person name="DeGroote M.A."/>
            <person name="Parker T."/>
            <person name="Sizemore C."/>
            <person name="Tallon L.J."/>
            <person name="Sadzewicz L.K."/>
            <person name="Sengamalay N."/>
            <person name="Fraser C.M."/>
            <person name="Hine E."/>
            <person name="Shefchek K.A."/>
            <person name="Das S.P."/>
            <person name="Tettelin H."/>
        </authorList>
    </citation>
    <scope>NUCLEOTIDE SEQUENCE [LARGE SCALE GENOMIC DNA]</scope>
    <source>
        <strain evidence="3 4">Harvey</strain>
    </source>
</reference>
<comment type="caution">
    <text evidence="3">The sequence shown here is derived from an EMBL/GenBank/DDBJ whole genome shotgun (WGS) entry which is preliminary data.</text>
</comment>
<evidence type="ECO:0000259" key="2">
    <source>
        <dbReference type="Pfam" id="PF07969"/>
    </source>
</evidence>
<dbReference type="SUPFAM" id="SSF51556">
    <property type="entry name" value="Metallo-dependent hydrolases"/>
    <property type="match status" value="1"/>
</dbReference>
<dbReference type="EMBL" id="JAOL01000092">
    <property type="protein sequence ID" value="EUA91255.1"/>
    <property type="molecule type" value="Genomic_DNA"/>
</dbReference>
<protein>
    <submittedName>
        <fullName evidence="3">Amidohydrolase family protein</fullName>
    </submittedName>
</protein>
<evidence type="ECO:0000313" key="3">
    <source>
        <dbReference type="EMBL" id="EUA91255.1"/>
    </source>
</evidence>
<dbReference type="CDD" id="cd01297">
    <property type="entry name" value="D-aminoacylase"/>
    <property type="match status" value="1"/>
</dbReference>
<dbReference type="InterPro" id="IPR050378">
    <property type="entry name" value="Metallo-dep_Hydrolases_sf"/>
</dbReference>
<dbReference type="InterPro" id="IPR011059">
    <property type="entry name" value="Metal-dep_hydrolase_composite"/>
</dbReference>
<evidence type="ECO:0000256" key="1">
    <source>
        <dbReference type="SAM" id="MobiDB-lite"/>
    </source>
</evidence>
<feature type="compositionally biased region" description="Basic residues" evidence="1">
    <location>
        <begin position="570"/>
        <end position="579"/>
    </location>
</feature>
<dbReference type="SUPFAM" id="SSF51338">
    <property type="entry name" value="Composite domain of metallo-dependent hydrolases"/>
    <property type="match status" value="1"/>
</dbReference>
<name>A0ABN0R2H6_MYCUL</name>
<dbReference type="Proteomes" id="UP000020681">
    <property type="component" value="Unassembled WGS sequence"/>
</dbReference>
<sequence>MSYDLLIRNGTIVDGLGGEPYVGDVAVRDGIIVAVGPPDDSVNGDAAGRVIDASGLLVTPGFVDLHTHYDGQSIWSDRLTPSSAHGVTTVLMGNCGVGFAPCRQQDHDVLVDVMAGVEDIPGLVMTDGLPWTWETFPEFMDALEPGARDIDVAAFLPHSPLRVYVMGQRGADREPATPEDLATMRALAKQAIEIGALGFASSRLTIHKTESGSPIPSYDAARAEIEEIAKGVVDGDGGLLQFVPDIPAGGYQPVLQTVFDVAEEVGLPVTFSLVVGNVGEPSWPDAITMVENANKNAGEGTRFTAQLLPRPIGLIIGLQLSANPFVLYPSYREIAHLPLAERVAEMRKPDVRARILADKPGVGHPILYVAQAWDWIFPLTEDPNYEPAAADSIGARARARGVSPMEEAYDRLLDDDGHAMLLVATSNMENNSLDTVGKLLHREDVVLGLGDGGAHYGMICDASYSTYCLTHWARDRASGRFSVAEAVRELTSVPARVAGLGDRGRIAVGYKADLNVIDHAALRLHKPVIRYDLPAGGRRLDQTAEGYVATVVSGQVIAENGVPTAARPGKLVRGRQPARSRREGTWGFL</sequence>
<feature type="domain" description="Amidohydrolase 3" evidence="2">
    <location>
        <begin position="49"/>
        <end position="557"/>
    </location>
</feature>
<keyword evidence="4" id="KW-1185">Reference proteome</keyword>
<feature type="compositionally biased region" description="Basic and acidic residues" evidence="1">
    <location>
        <begin position="580"/>
        <end position="589"/>
    </location>
</feature>
<organism evidence="3 4">
    <name type="scientific">Mycobacterium ulcerans str. Harvey</name>
    <dbReference type="NCBI Taxonomy" id="1299332"/>
    <lineage>
        <taxon>Bacteria</taxon>
        <taxon>Bacillati</taxon>
        <taxon>Actinomycetota</taxon>
        <taxon>Actinomycetes</taxon>
        <taxon>Mycobacteriales</taxon>
        <taxon>Mycobacteriaceae</taxon>
        <taxon>Mycobacterium</taxon>
        <taxon>Mycobacterium ulcerans group</taxon>
    </lineage>
</organism>
<proteinExistence type="predicted"/>
<dbReference type="InterPro" id="IPR032466">
    <property type="entry name" value="Metal_Hydrolase"/>
</dbReference>
<feature type="region of interest" description="Disordered" evidence="1">
    <location>
        <begin position="568"/>
        <end position="589"/>
    </location>
</feature>
<dbReference type="InterPro" id="IPR013108">
    <property type="entry name" value="Amidohydro_3"/>
</dbReference>